<evidence type="ECO:0000256" key="3">
    <source>
        <dbReference type="ARBA" id="ARBA00022692"/>
    </source>
</evidence>
<feature type="binding site" evidence="8">
    <location>
        <position position="489"/>
    </location>
    <ligand>
        <name>Mn(2+)</name>
        <dbReference type="ChEBI" id="CHEBI:29035"/>
    </ligand>
</feature>
<evidence type="ECO:0000256" key="5">
    <source>
        <dbReference type="ARBA" id="ARBA00023136"/>
    </source>
</evidence>
<protein>
    <recommendedName>
        <fullName evidence="10">Sulfatase N-terminal domain-containing protein</fullName>
    </recommendedName>
</protein>
<feature type="binding site" evidence="8">
    <location>
        <position position="490"/>
    </location>
    <ligand>
        <name>Mn(2+)</name>
        <dbReference type="ChEBI" id="CHEBI:29035"/>
    </ligand>
</feature>
<feature type="transmembrane region" description="Helical" evidence="9">
    <location>
        <begin position="135"/>
        <end position="156"/>
    </location>
</feature>
<dbReference type="SUPFAM" id="SSF53649">
    <property type="entry name" value="Alkaline phosphatase-like"/>
    <property type="match status" value="1"/>
</dbReference>
<feature type="transmembrane region" description="Helical" evidence="9">
    <location>
        <begin position="82"/>
        <end position="105"/>
    </location>
</feature>
<feature type="transmembrane region" description="Helical" evidence="9">
    <location>
        <begin position="55"/>
        <end position="75"/>
    </location>
</feature>
<evidence type="ECO:0000313" key="12">
    <source>
        <dbReference type="Proteomes" id="UP000190023"/>
    </source>
</evidence>
<dbReference type="InterPro" id="IPR000917">
    <property type="entry name" value="Sulfatase_N"/>
</dbReference>
<feature type="transmembrane region" description="Helical" evidence="9">
    <location>
        <begin position="168"/>
        <end position="190"/>
    </location>
</feature>
<evidence type="ECO:0000313" key="11">
    <source>
        <dbReference type="EMBL" id="OOS06146.1"/>
    </source>
</evidence>
<dbReference type="Proteomes" id="UP000190023">
    <property type="component" value="Unassembled WGS sequence"/>
</dbReference>
<dbReference type="STRING" id="123822.B0188_02755"/>
<proteinExistence type="predicted"/>
<sequence>MYFFFLPIRVILFGLFVFFLSRFALYWTYQDYFSSLTFNALLLSLLKGVQFDASIMVLALSPLLLLISLPFKWIYHGKISKIALIVMHIICLAMFAFSLADLFYFGEVQRHIGADVFNLSSDLQSMLKIGFSSRLLDIFIIALFLVVVSLIWYPFVFKYNAIRLPKSLALKLLSCICLIALYVISVRGFVLQGRPINLSDAFTGSKIEQANLTLNPVYVAYKEIKNRENQQPRQFLSPSEMDTLKTRYPDVFHWQHQNNQPTGKNVVIILLESWSYKYIDSLAGGNYKVTPFMDSLVQKSMVWDNYYAAGQRSIIGIQAILSSMPSLQNYPTLGFGLEMKNMSRIANIANRHNYFTLMMQSSARRSFHMENIAKILGFQEYYGKEDIPILRKYPQEQPPFGWDYDALQFLKNSLSKVKDKPFFAFLFTGTTHEPFPKLDPEFEIYPHESKGENGFLNALRYSDWSVQQFMQEAEKQDWYKNTVFIFTADHTLNAKTKSKGDVAEQFHIPLVIFSPDGSLPAQRVDTLASQYDLFPSVMDLLGFNDPIHTFGKSLFSQETSDSVMLNRGDVVGVLYPQKNWLTFTNQGIQSSSEPVNETMQQGLEMMQFKMQYADELLQQNRWFSEK</sequence>
<keyword evidence="12" id="KW-1185">Reference proteome</keyword>
<dbReference type="InterPro" id="IPR017850">
    <property type="entry name" value="Alkaline_phosphatase_core_sf"/>
</dbReference>
<dbReference type="CDD" id="cd16015">
    <property type="entry name" value="LTA_synthase"/>
    <property type="match status" value="1"/>
</dbReference>
<keyword evidence="4 9" id="KW-1133">Transmembrane helix</keyword>
<keyword evidence="2" id="KW-1003">Cell membrane</keyword>
<dbReference type="InterPro" id="IPR050448">
    <property type="entry name" value="OpgB/LTA_synthase_biosynth"/>
</dbReference>
<dbReference type="AlphaFoldDB" id="A0A1T0B7Y5"/>
<organism evidence="11 12">
    <name type="scientific">[Haemophilus] felis</name>
    <dbReference type="NCBI Taxonomy" id="123822"/>
    <lineage>
        <taxon>Bacteria</taxon>
        <taxon>Pseudomonadati</taxon>
        <taxon>Pseudomonadota</taxon>
        <taxon>Gammaproteobacteria</taxon>
        <taxon>Pasteurellales</taxon>
        <taxon>Pasteurellaceae</taxon>
    </lineage>
</organism>
<evidence type="ECO:0000256" key="4">
    <source>
        <dbReference type="ARBA" id="ARBA00022989"/>
    </source>
</evidence>
<dbReference type="InterPro" id="IPR012160">
    <property type="entry name" value="LtaS-like"/>
</dbReference>
<dbReference type="GO" id="GO:0005886">
    <property type="term" value="C:plasma membrane"/>
    <property type="evidence" value="ECO:0007669"/>
    <property type="project" value="UniProtKB-SubCell"/>
</dbReference>
<feature type="active site" evidence="6">
    <location>
        <position position="313"/>
    </location>
</feature>
<accession>A0A1T0B7Y5</accession>
<dbReference type="GO" id="GO:0046872">
    <property type="term" value="F:metal ion binding"/>
    <property type="evidence" value="ECO:0007669"/>
    <property type="project" value="UniProtKB-KW"/>
</dbReference>
<dbReference type="Pfam" id="PF00884">
    <property type="entry name" value="Sulfatase"/>
    <property type="match status" value="1"/>
</dbReference>
<reference evidence="11 12" key="1">
    <citation type="submission" date="2017-02" db="EMBL/GenBank/DDBJ databases">
        <title>Draft genome sequence of Haemophilus felis CCUG 31170 type strain.</title>
        <authorList>
            <person name="Engstrom-Jakobsson H."/>
            <person name="Salva-Serra F."/>
            <person name="Thorell K."/>
            <person name="Gonzales-Siles L."/>
            <person name="Karlsson R."/>
            <person name="Boulund F."/>
            <person name="Engstrand L."/>
            <person name="Kristiansson E."/>
            <person name="Moore E."/>
        </authorList>
    </citation>
    <scope>NUCLEOTIDE SEQUENCE [LARGE SCALE GENOMIC DNA]</scope>
    <source>
        <strain evidence="11 12">CCUG 31170</strain>
    </source>
</reference>
<feature type="transmembrane region" description="Helical" evidence="9">
    <location>
        <begin position="6"/>
        <end position="25"/>
    </location>
</feature>
<feature type="binding site" evidence="8">
    <location>
        <position position="272"/>
    </location>
    <ligand>
        <name>Mn(2+)</name>
        <dbReference type="ChEBI" id="CHEBI:29035"/>
    </ligand>
</feature>
<dbReference type="PIRSF" id="PIRSF005091">
    <property type="entry name" value="Mmb_sulf_HI1246"/>
    <property type="match status" value="1"/>
</dbReference>
<evidence type="ECO:0000259" key="10">
    <source>
        <dbReference type="Pfam" id="PF00884"/>
    </source>
</evidence>
<evidence type="ECO:0000256" key="1">
    <source>
        <dbReference type="ARBA" id="ARBA00004651"/>
    </source>
</evidence>
<name>A0A1T0B7Y5_9PAST</name>
<dbReference type="PANTHER" id="PTHR47371:SF3">
    <property type="entry name" value="PHOSPHOGLYCEROL TRANSFERASE I"/>
    <property type="match status" value="1"/>
</dbReference>
<dbReference type="OrthoDB" id="9760224at2"/>
<gene>
    <name evidence="11" type="ORF">B0188_02755</name>
</gene>
<evidence type="ECO:0000256" key="7">
    <source>
        <dbReference type="PIRSR" id="PIRSR005091-2"/>
    </source>
</evidence>
<evidence type="ECO:0000256" key="2">
    <source>
        <dbReference type="ARBA" id="ARBA00022475"/>
    </source>
</evidence>
<evidence type="ECO:0000256" key="6">
    <source>
        <dbReference type="PIRSR" id="PIRSR005091-1"/>
    </source>
</evidence>
<evidence type="ECO:0000256" key="8">
    <source>
        <dbReference type="PIRSR" id="PIRSR005091-3"/>
    </source>
</evidence>
<keyword evidence="7" id="KW-0479">Metal-binding</keyword>
<dbReference type="PANTHER" id="PTHR47371">
    <property type="entry name" value="LIPOTEICHOIC ACID SYNTHASE"/>
    <property type="match status" value="1"/>
</dbReference>
<comment type="caution">
    <text evidence="11">The sequence shown here is derived from an EMBL/GenBank/DDBJ whole genome shotgun (WGS) entry which is preliminary data.</text>
</comment>
<dbReference type="Gene3D" id="3.40.720.10">
    <property type="entry name" value="Alkaline Phosphatase, subunit A"/>
    <property type="match status" value="1"/>
</dbReference>
<evidence type="ECO:0000256" key="9">
    <source>
        <dbReference type="SAM" id="Phobius"/>
    </source>
</evidence>
<dbReference type="EMBL" id="MUYB01000010">
    <property type="protein sequence ID" value="OOS06146.1"/>
    <property type="molecule type" value="Genomic_DNA"/>
</dbReference>
<keyword evidence="5 9" id="KW-0472">Membrane</keyword>
<feature type="binding site" evidence="7">
    <location>
        <position position="432"/>
    </location>
    <ligand>
        <name>substrate</name>
    </ligand>
</feature>
<keyword evidence="7" id="KW-0464">Manganese</keyword>
<feature type="domain" description="Sulfatase N-terminal" evidence="10">
    <location>
        <begin position="264"/>
        <end position="542"/>
    </location>
</feature>
<comment type="subcellular location">
    <subcellularLocation>
        <location evidence="1">Cell membrane</location>
        <topology evidence="1">Multi-pass membrane protein</topology>
    </subcellularLocation>
</comment>
<keyword evidence="3 9" id="KW-0812">Transmembrane</keyword>